<organism evidence="1 2">
    <name type="scientific">Macrosiphum euphorbiae</name>
    <name type="common">potato aphid</name>
    <dbReference type="NCBI Taxonomy" id="13131"/>
    <lineage>
        <taxon>Eukaryota</taxon>
        <taxon>Metazoa</taxon>
        <taxon>Ecdysozoa</taxon>
        <taxon>Arthropoda</taxon>
        <taxon>Hexapoda</taxon>
        <taxon>Insecta</taxon>
        <taxon>Pterygota</taxon>
        <taxon>Neoptera</taxon>
        <taxon>Paraneoptera</taxon>
        <taxon>Hemiptera</taxon>
        <taxon>Sternorrhyncha</taxon>
        <taxon>Aphidomorpha</taxon>
        <taxon>Aphidoidea</taxon>
        <taxon>Aphididae</taxon>
        <taxon>Macrosiphini</taxon>
        <taxon>Macrosiphum</taxon>
    </lineage>
</organism>
<name>A0AAV0Y8Y7_9HEMI</name>
<sequence>MECGNLQTIKSPSMLRKLNSEKQLKGDFNRNDHFDVVLMAKEHPWLNMKVPESIEEPFNVTWASQQQLAMVQNLFKQGVLTTIHVDSTGSVVRPPQSSTKQTIYYYACVVRIGKI</sequence>
<comment type="caution">
    <text evidence="1">The sequence shown here is derived from an EMBL/GenBank/DDBJ whole genome shotgun (WGS) entry which is preliminary data.</text>
</comment>
<keyword evidence="2" id="KW-1185">Reference proteome</keyword>
<protein>
    <submittedName>
        <fullName evidence="1">Uncharacterized protein</fullName>
    </submittedName>
</protein>
<proteinExistence type="predicted"/>
<gene>
    <name evidence="1" type="ORF">MEUPH1_LOCUS30244</name>
</gene>
<accession>A0AAV0Y8Y7</accession>
<dbReference type="EMBL" id="CARXXK010001594">
    <property type="protein sequence ID" value="CAI6376918.1"/>
    <property type="molecule type" value="Genomic_DNA"/>
</dbReference>
<evidence type="ECO:0000313" key="2">
    <source>
        <dbReference type="Proteomes" id="UP001160148"/>
    </source>
</evidence>
<reference evidence="1 2" key="1">
    <citation type="submission" date="2023-01" db="EMBL/GenBank/DDBJ databases">
        <authorList>
            <person name="Whitehead M."/>
        </authorList>
    </citation>
    <scope>NUCLEOTIDE SEQUENCE [LARGE SCALE GENOMIC DNA]</scope>
</reference>
<dbReference type="AlphaFoldDB" id="A0AAV0Y8Y7"/>
<evidence type="ECO:0000313" key="1">
    <source>
        <dbReference type="EMBL" id="CAI6376918.1"/>
    </source>
</evidence>
<dbReference type="Proteomes" id="UP001160148">
    <property type="component" value="Unassembled WGS sequence"/>
</dbReference>